<dbReference type="WBParaSite" id="PS1159_v2.g17447.t1">
    <property type="protein sequence ID" value="PS1159_v2.g17447.t1"/>
    <property type="gene ID" value="PS1159_v2.g17447"/>
</dbReference>
<protein>
    <submittedName>
        <fullName evidence="2">Actin-like protein</fullName>
    </submittedName>
</protein>
<dbReference type="Proteomes" id="UP000887580">
    <property type="component" value="Unplaced"/>
</dbReference>
<name>A0AC35FH68_9BILA</name>
<evidence type="ECO:0000313" key="1">
    <source>
        <dbReference type="Proteomes" id="UP000887580"/>
    </source>
</evidence>
<accession>A0AC35FH68</accession>
<evidence type="ECO:0000313" key="2">
    <source>
        <dbReference type="WBParaSite" id="PS1159_v2.g17447.t1"/>
    </source>
</evidence>
<reference evidence="2" key="1">
    <citation type="submission" date="2022-11" db="UniProtKB">
        <authorList>
            <consortium name="WormBaseParasite"/>
        </authorList>
    </citation>
    <scope>IDENTIFICATION</scope>
</reference>
<proteinExistence type="predicted"/>
<organism evidence="1 2">
    <name type="scientific">Panagrolaimus sp. PS1159</name>
    <dbReference type="NCBI Taxonomy" id="55785"/>
    <lineage>
        <taxon>Eukaryota</taxon>
        <taxon>Metazoa</taxon>
        <taxon>Ecdysozoa</taxon>
        <taxon>Nematoda</taxon>
        <taxon>Chromadorea</taxon>
        <taxon>Rhabditida</taxon>
        <taxon>Tylenchina</taxon>
        <taxon>Panagrolaimomorpha</taxon>
        <taxon>Panagrolaimoidea</taxon>
        <taxon>Panagrolaimidae</taxon>
        <taxon>Panagrolaimus</taxon>
    </lineage>
</organism>
<sequence length="271" mass="31204">MYLFDPNFIPEVALIIDPFSTKCIIYDPQTEKHHVIKINPLRDEELSRDIVHIINNLTINQNCFIKWIICIGDLNKLQKHEIETSIEQMNEYRSLYFVEKYEGHMLFLLSQLGTTFSPNENVGIVVDNGISATASLWKLYNGKMVKYRESTVSGTGINEGLTVDDLKIMKEKLLDGRQCDNWVMEYSDSKLVLEKFFDYKIHETFLMVGLGYRSLAMIEKSSYNYLSGGLYYSQMILNKCCHSTIIIGKDLIDESTIIVEKKSSNSNCCIL</sequence>